<dbReference type="GO" id="GO:0004672">
    <property type="term" value="F:protein kinase activity"/>
    <property type="evidence" value="ECO:0007669"/>
    <property type="project" value="InterPro"/>
</dbReference>
<gene>
    <name evidence="5" type="ORF">SAY87_011359</name>
</gene>
<organism evidence="5 6">
    <name type="scientific">Trapa incisa</name>
    <dbReference type="NCBI Taxonomy" id="236973"/>
    <lineage>
        <taxon>Eukaryota</taxon>
        <taxon>Viridiplantae</taxon>
        <taxon>Streptophyta</taxon>
        <taxon>Embryophyta</taxon>
        <taxon>Tracheophyta</taxon>
        <taxon>Spermatophyta</taxon>
        <taxon>Magnoliopsida</taxon>
        <taxon>eudicotyledons</taxon>
        <taxon>Gunneridae</taxon>
        <taxon>Pentapetalae</taxon>
        <taxon>rosids</taxon>
        <taxon>malvids</taxon>
        <taxon>Myrtales</taxon>
        <taxon>Lythraceae</taxon>
        <taxon>Trapa</taxon>
    </lineage>
</organism>
<feature type="region of interest" description="Disordered" evidence="2">
    <location>
        <begin position="370"/>
        <end position="413"/>
    </location>
</feature>
<dbReference type="Proteomes" id="UP001345219">
    <property type="component" value="Chromosome 9"/>
</dbReference>
<name>A0AAN7GYY1_9MYRT</name>
<dbReference type="EMBL" id="JAXIOK010000022">
    <property type="protein sequence ID" value="KAK4745047.1"/>
    <property type="molecule type" value="Genomic_DNA"/>
</dbReference>
<dbReference type="InterPro" id="IPR053240">
    <property type="entry name" value="VTT_domain"/>
</dbReference>
<proteinExistence type="predicted"/>
<evidence type="ECO:0000256" key="3">
    <source>
        <dbReference type="SAM" id="Phobius"/>
    </source>
</evidence>
<evidence type="ECO:0000313" key="6">
    <source>
        <dbReference type="Proteomes" id="UP001345219"/>
    </source>
</evidence>
<reference evidence="5 6" key="1">
    <citation type="journal article" date="2023" name="Hortic Res">
        <title>Pangenome of water caltrop reveals structural variations and asymmetric subgenome divergence after allopolyploidization.</title>
        <authorList>
            <person name="Zhang X."/>
            <person name="Chen Y."/>
            <person name="Wang L."/>
            <person name="Yuan Y."/>
            <person name="Fang M."/>
            <person name="Shi L."/>
            <person name="Lu R."/>
            <person name="Comes H.P."/>
            <person name="Ma Y."/>
            <person name="Chen Y."/>
            <person name="Huang G."/>
            <person name="Zhou Y."/>
            <person name="Zheng Z."/>
            <person name="Qiu Y."/>
        </authorList>
    </citation>
    <scope>NUCLEOTIDE SEQUENCE [LARGE SCALE GENOMIC DNA]</scope>
    <source>
        <tissue evidence="5">Roots</tissue>
    </source>
</reference>
<feature type="transmembrane region" description="Helical" evidence="3">
    <location>
        <begin position="847"/>
        <end position="865"/>
    </location>
</feature>
<feature type="region of interest" description="Disordered" evidence="2">
    <location>
        <begin position="588"/>
        <end position="640"/>
    </location>
</feature>
<keyword evidence="1" id="KW-0547">Nucleotide-binding</keyword>
<dbReference type="PROSITE" id="PS50011">
    <property type="entry name" value="PROTEIN_KINASE_DOM"/>
    <property type="match status" value="1"/>
</dbReference>
<keyword evidence="3" id="KW-0472">Membrane</keyword>
<feature type="transmembrane region" description="Helical" evidence="3">
    <location>
        <begin position="650"/>
        <end position="670"/>
    </location>
</feature>
<evidence type="ECO:0000256" key="1">
    <source>
        <dbReference type="PROSITE-ProRule" id="PRU10141"/>
    </source>
</evidence>
<feature type="compositionally biased region" description="Basic and acidic residues" evidence="2">
    <location>
        <begin position="7"/>
        <end position="27"/>
    </location>
</feature>
<keyword evidence="6" id="KW-1185">Reference proteome</keyword>
<dbReference type="Gene3D" id="3.30.200.20">
    <property type="entry name" value="Phosphorylase Kinase, domain 1"/>
    <property type="match status" value="1"/>
</dbReference>
<feature type="compositionally biased region" description="Basic and acidic residues" evidence="2">
    <location>
        <begin position="381"/>
        <end position="394"/>
    </location>
</feature>
<feature type="compositionally biased region" description="Polar residues" evidence="2">
    <location>
        <begin position="63"/>
        <end position="78"/>
    </location>
</feature>
<feature type="compositionally biased region" description="Basic and acidic residues" evidence="2">
    <location>
        <begin position="92"/>
        <end position="102"/>
    </location>
</feature>
<keyword evidence="1" id="KW-0067">ATP-binding</keyword>
<protein>
    <recommendedName>
        <fullName evidence="4">Protein kinase domain-containing protein</fullName>
    </recommendedName>
</protein>
<dbReference type="FunFam" id="3.30.200.20:FF:000021">
    <property type="entry name" value="probable serine/threonine-protein kinase At1g54610"/>
    <property type="match status" value="1"/>
</dbReference>
<dbReference type="PANTHER" id="PTHR46826">
    <property type="match status" value="1"/>
</dbReference>
<evidence type="ECO:0000256" key="2">
    <source>
        <dbReference type="SAM" id="MobiDB-lite"/>
    </source>
</evidence>
<accession>A0AAN7GYY1</accession>
<dbReference type="Pfam" id="PF09335">
    <property type="entry name" value="VTT_dom"/>
    <property type="match status" value="1"/>
</dbReference>
<dbReference type="InterPro" id="IPR000719">
    <property type="entry name" value="Prot_kinase_dom"/>
</dbReference>
<feature type="transmembrane region" description="Helical" evidence="3">
    <location>
        <begin position="717"/>
        <end position="745"/>
    </location>
</feature>
<dbReference type="AlphaFoldDB" id="A0AAN7GYY1"/>
<dbReference type="Pfam" id="PF00069">
    <property type="entry name" value="Pkinase"/>
    <property type="match status" value="1"/>
</dbReference>
<feature type="region of interest" description="Disordered" evidence="2">
    <location>
        <begin position="1"/>
        <end position="102"/>
    </location>
</feature>
<feature type="compositionally biased region" description="Polar residues" evidence="2">
    <location>
        <begin position="465"/>
        <end position="486"/>
    </location>
</feature>
<evidence type="ECO:0000313" key="5">
    <source>
        <dbReference type="EMBL" id="KAK4745047.1"/>
    </source>
</evidence>
<feature type="binding site" evidence="1">
    <location>
        <position position="176"/>
    </location>
    <ligand>
        <name>ATP</name>
        <dbReference type="ChEBI" id="CHEBI:30616"/>
    </ligand>
</feature>
<dbReference type="InterPro" id="IPR011009">
    <property type="entry name" value="Kinase-like_dom_sf"/>
</dbReference>
<dbReference type="PANTHER" id="PTHR46826:SF1">
    <property type="entry name" value="TVP38_TMEM64 FAMILY MEMBRANE PROTEIN YDJX"/>
    <property type="match status" value="1"/>
</dbReference>
<dbReference type="SUPFAM" id="SSF56112">
    <property type="entry name" value="Protein kinase-like (PK-like)"/>
    <property type="match status" value="2"/>
</dbReference>
<dbReference type="GO" id="GO:0005524">
    <property type="term" value="F:ATP binding"/>
    <property type="evidence" value="ECO:0007669"/>
    <property type="project" value="UniProtKB-UniRule"/>
</dbReference>
<dbReference type="InterPro" id="IPR017441">
    <property type="entry name" value="Protein_kinase_ATP_BS"/>
</dbReference>
<keyword evidence="3" id="KW-0812">Transmembrane</keyword>
<feature type="domain" description="Protein kinase" evidence="4">
    <location>
        <begin position="147"/>
        <end position="614"/>
    </location>
</feature>
<comment type="caution">
    <text evidence="5">The sequence shown here is derived from an EMBL/GenBank/DDBJ whole genome shotgun (WGS) entry which is preliminary data.</text>
</comment>
<keyword evidence="3" id="KW-1133">Transmembrane helix</keyword>
<feature type="transmembrane region" description="Helical" evidence="3">
    <location>
        <begin position="803"/>
        <end position="827"/>
    </location>
</feature>
<feature type="compositionally biased region" description="Basic and acidic residues" evidence="2">
    <location>
        <begin position="487"/>
        <end position="503"/>
    </location>
</feature>
<evidence type="ECO:0000259" key="4">
    <source>
        <dbReference type="PROSITE" id="PS50011"/>
    </source>
</evidence>
<dbReference type="PROSITE" id="PS00107">
    <property type="entry name" value="PROTEIN_KINASE_ATP"/>
    <property type="match status" value="1"/>
</dbReference>
<sequence>MGCLCSKESKTDEKFEEEPTLKEEADQSKTVVQLVAPSSGEDIDLELVRGGGKDGSSRHIQRVASQANAGSVHNPSSHKSGRAERPSSASHQKGETADTEARHHHEFLVSLPNCIEGEETAAGWPSWLTSVAAEAVHGMVPRRAESFKKLKMIGRGTYSRVYKGQDLETGKTVAMKKVRFSNMDPESVRFMAREIHILWKLDHPNIIQLEGLVISRVSGSLYLIFEYMDHDLAGILARPDVELREPQRHQRIQSSRRWGWSSQDRRLGSSQLLPSRTSDQPGRYPMVEQLHQILKLCGSPTEEYWQKLKWPHATSFKPQVQYKCCVAEKFKDVPSAALSLIEKLLSLEPRDRGSAANALKSDFFTTKPLPCDPSSLPKLPPSKEFDAKLRDDKAKQRKAGSVKARGTESARRDVKAVPTLEFNAHGEVSLQSNPKSVSYKLNHLEDSGSGFPIRPSTGARPDGFTHSSSTLHPSSAWTSKTNNSTGRDSELRTRTHFKPRDEGGSTNDAPSTGYIPKKNRIHYSGPLTPPGGNPEDMLKEHERHIQQAVRNARLDRNRTIKGERGVLGLGGLSRSRPNKRFHFIKPCSSLKQSRKKQQQQTLQKTTAPRSLKWFSTPKEDEGDGGDGSDEPKNEDDSGGLEGDTAVKGTLLAGVLLIGVVGGFASVGYIYRDQINAFLNQLSTFIDGYGPAGYAVFVAVYTGLEILAIPAIPLTMSAGLLFGSLIGTVIVSISGTLAASVAFLIARYFARERILKLVEGNKKFLAIDKAIGENGFRVVTLLRLSPLLPFSLSNYLYGLTSVKFFPYVLGSWLGMLPGSWAYVSAGAFGRAIIQDESEIGSLGGNGQLLTLGLGLLATAVAATYVTRLAKGAVKDID</sequence>
<feature type="transmembrane region" description="Helical" evidence="3">
    <location>
        <begin position="691"/>
        <end position="711"/>
    </location>
</feature>
<dbReference type="InterPro" id="IPR032816">
    <property type="entry name" value="VTT_dom"/>
</dbReference>
<feature type="region of interest" description="Disordered" evidence="2">
    <location>
        <begin position="449"/>
        <end position="537"/>
    </location>
</feature>
<dbReference type="Gene3D" id="1.10.510.10">
    <property type="entry name" value="Transferase(Phosphotransferase) domain 1"/>
    <property type="match status" value="1"/>
</dbReference>